<keyword evidence="2" id="KW-0963">Cytoplasm</keyword>
<name>A0ABW2FIQ8_9BACL</name>
<evidence type="ECO:0000256" key="3">
    <source>
        <dbReference type="SAM" id="MobiDB-lite"/>
    </source>
</evidence>
<accession>A0ABW2FIQ8</accession>
<dbReference type="PANTHER" id="PTHR31250:SF27">
    <property type="entry name" value="IQ DOMAIN-CONTAINING PROTEIN IQM5"/>
    <property type="match status" value="1"/>
</dbReference>
<evidence type="ECO:0000256" key="2">
    <source>
        <dbReference type="ARBA" id="ARBA00022490"/>
    </source>
</evidence>
<protein>
    <submittedName>
        <fullName evidence="4">Uncharacterized protein</fullName>
    </submittedName>
</protein>
<keyword evidence="5" id="KW-1185">Reference proteome</keyword>
<evidence type="ECO:0000313" key="4">
    <source>
        <dbReference type="EMBL" id="MFC7153038.1"/>
    </source>
</evidence>
<dbReference type="Proteomes" id="UP001596378">
    <property type="component" value="Unassembled WGS sequence"/>
</dbReference>
<feature type="compositionally biased region" description="Acidic residues" evidence="3">
    <location>
        <begin position="268"/>
        <end position="277"/>
    </location>
</feature>
<comment type="subcellular location">
    <subcellularLocation>
        <location evidence="1">Cytoplasm</location>
    </subcellularLocation>
</comment>
<feature type="region of interest" description="Disordered" evidence="3">
    <location>
        <begin position="445"/>
        <end position="496"/>
    </location>
</feature>
<gene>
    <name evidence="4" type="ORF">ACFQMJ_31250</name>
</gene>
<feature type="region of interest" description="Disordered" evidence="3">
    <location>
        <begin position="1"/>
        <end position="74"/>
    </location>
</feature>
<feature type="compositionally biased region" description="Acidic residues" evidence="3">
    <location>
        <begin position="239"/>
        <end position="248"/>
    </location>
</feature>
<comment type="caution">
    <text evidence="4">The sequence shown here is derived from an EMBL/GenBank/DDBJ whole genome shotgun (WGS) entry which is preliminary data.</text>
</comment>
<organism evidence="4 5">
    <name type="scientific">Cohnella cellulosilytica</name>
    <dbReference type="NCBI Taxonomy" id="986710"/>
    <lineage>
        <taxon>Bacteria</taxon>
        <taxon>Bacillati</taxon>
        <taxon>Bacillota</taxon>
        <taxon>Bacilli</taxon>
        <taxon>Bacillales</taxon>
        <taxon>Paenibacillaceae</taxon>
        <taxon>Cohnella</taxon>
    </lineage>
</organism>
<reference evidence="5" key="1">
    <citation type="journal article" date="2019" name="Int. J. Syst. Evol. Microbiol.">
        <title>The Global Catalogue of Microorganisms (GCM) 10K type strain sequencing project: providing services to taxonomists for standard genome sequencing and annotation.</title>
        <authorList>
            <consortium name="The Broad Institute Genomics Platform"/>
            <consortium name="The Broad Institute Genome Sequencing Center for Infectious Disease"/>
            <person name="Wu L."/>
            <person name="Ma J."/>
        </authorList>
    </citation>
    <scope>NUCLEOTIDE SEQUENCE [LARGE SCALE GENOMIC DNA]</scope>
    <source>
        <strain evidence="5">KCTC 12907</strain>
    </source>
</reference>
<feature type="compositionally biased region" description="Polar residues" evidence="3">
    <location>
        <begin position="227"/>
        <end position="237"/>
    </location>
</feature>
<dbReference type="RefSeq" id="WP_378054543.1">
    <property type="nucleotide sequence ID" value="NZ_JBHMDN010000081.1"/>
</dbReference>
<proteinExistence type="predicted"/>
<feature type="compositionally biased region" description="Basic and acidic residues" evidence="3">
    <location>
        <begin position="446"/>
        <end position="457"/>
    </location>
</feature>
<evidence type="ECO:0000256" key="1">
    <source>
        <dbReference type="ARBA" id="ARBA00004496"/>
    </source>
</evidence>
<dbReference type="InterPro" id="IPR044159">
    <property type="entry name" value="IQM"/>
</dbReference>
<evidence type="ECO:0000313" key="5">
    <source>
        <dbReference type="Proteomes" id="UP001596378"/>
    </source>
</evidence>
<feature type="region of interest" description="Disordered" evidence="3">
    <location>
        <begin position="180"/>
        <end position="336"/>
    </location>
</feature>
<feature type="compositionally biased region" description="Polar residues" evidence="3">
    <location>
        <begin position="51"/>
        <end position="65"/>
    </location>
</feature>
<dbReference type="EMBL" id="JBHTAI010000028">
    <property type="protein sequence ID" value="MFC7153038.1"/>
    <property type="molecule type" value="Genomic_DNA"/>
</dbReference>
<sequence length="496" mass="54917">MTRNRSNAVSGRPPVLGNRGSNGSIAIGSHRRQGNAPLIGSHRQRREEQPEQPSLGNQDRLQGMQQEPFEMKPMVNGMDKFDEWFPQPHSRMHTVLPSKTFYADTEEKRAPYARKFNEDGTISNQSDGEHLSTIGALSAPVQGSKPDRHIFTMDGGGNFYTADAIHETTKRGREAQARFNLAEPGGQEAPAPVSSYYEGEGGGPEPNYVEIQEESEESGSGYGYSQVAPSTSDNNYIEIQDESAESESDGYGYSQVAPSAPDNNYIEIQDESAESESDGYVPQYMGEQEPRSSDGQYLDSPPDSPDHYYEAQEHDDASTYYGSEVEQEEEETGPQVPYQERFHHSSFLAGQAVAGAGEMQVRDGQIELVSDASGHYRPGSKQMLQTVQELERKKVPVERMGVEFIGKGNAALDADGYASMDESGDTIKETNMQASALELLGYANHRNPENAETEMRANHAKKNRFLSELLGLAGKSKKKDEVRPSDNPQPSRWRRR</sequence>
<feature type="compositionally biased region" description="Basic and acidic residues" evidence="3">
    <location>
        <begin position="304"/>
        <end position="317"/>
    </location>
</feature>
<dbReference type="PANTHER" id="PTHR31250">
    <property type="entry name" value="IQ DOMAIN-CONTAINING PROTEIN IQM3"/>
    <property type="match status" value="1"/>
</dbReference>